<sequence>MPDRAAMLLDAFDDWIRGSFVEMNCALEDLYWHQDDRSNTEGIGDDIKQRLEREGRELIAPILSDWVPDSTPETAYYLLGSVGYYMAACRRHEITLEIRETESPLVEASALANKLGLLLGVAPRLVTSQMQYLNLARNGDDRSFTRRRDEILFMQSNSKAQLNYMQAADDLARIAAMGLSHPVALDLLADAETALGRLRSANANLFKELDAERFFYCVRPYVKSYRVGRQVWRGANAGDLSAIAEVDLRLGLCSPNDPFYLGVMVEKAPYLIRSDQQRLASAIRDRSLLDQLLEGADAGAPWVPAAARAMLPVYDTIAVAATQHQNMLVSRFIQKPTMKMLEKHMQTLTASGMELKALIADLQRLCDLRTGADVEGIGSRGADLQRLRDLADVDERILAHGSA</sequence>
<dbReference type="Gene3D" id="1.20.58.480">
    <property type="match status" value="1"/>
</dbReference>
<reference evidence="1 2" key="1">
    <citation type="submission" date="2016-10" db="EMBL/GenBank/DDBJ databases">
        <authorList>
            <person name="de Groot N.N."/>
        </authorList>
    </citation>
    <scope>NUCLEOTIDE SEQUENCE [LARGE SCALE GENOMIC DNA]</scope>
    <source>
        <strain evidence="1 2">CGMCC 1.6117</strain>
    </source>
</reference>
<gene>
    <name evidence="1" type="ORF">SAMN04487972_11093</name>
</gene>
<dbReference type="Pfam" id="PF08933">
    <property type="entry name" value="PrnB"/>
    <property type="match status" value="1"/>
</dbReference>
<evidence type="ECO:0008006" key="3">
    <source>
        <dbReference type="Google" id="ProtNLM"/>
    </source>
</evidence>
<dbReference type="GO" id="GO:0019441">
    <property type="term" value="P:L-tryptophan catabolic process to kynurenine"/>
    <property type="evidence" value="ECO:0007669"/>
    <property type="project" value="InterPro"/>
</dbReference>
<dbReference type="InterPro" id="IPR037217">
    <property type="entry name" value="Trp/Indoleamine_2_3_dOase-like"/>
</dbReference>
<evidence type="ECO:0000313" key="1">
    <source>
        <dbReference type="EMBL" id="SFA53134.1"/>
    </source>
</evidence>
<name>A0A1I0TN37_9RHOB</name>
<accession>A0A1I0TN37</accession>
<dbReference type="SUPFAM" id="SSF140959">
    <property type="entry name" value="Indolic compounds 2,3-dioxygenase-like"/>
    <property type="match status" value="1"/>
</dbReference>
<dbReference type="EMBL" id="FOJO01000010">
    <property type="protein sequence ID" value="SFA53134.1"/>
    <property type="molecule type" value="Genomic_DNA"/>
</dbReference>
<evidence type="ECO:0000313" key="2">
    <source>
        <dbReference type="Proteomes" id="UP000182312"/>
    </source>
</evidence>
<dbReference type="GO" id="GO:0046872">
    <property type="term" value="F:metal ion binding"/>
    <property type="evidence" value="ECO:0007669"/>
    <property type="project" value="InterPro"/>
</dbReference>
<dbReference type="AlphaFoldDB" id="A0A1I0TN37"/>
<organism evidence="1 2">
    <name type="scientific">Paracoccus halophilus</name>
    <dbReference type="NCBI Taxonomy" id="376733"/>
    <lineage>
        <taxon>Bacteria</taxon>
        <taxon>Pseudomonadati</taxon>
        <taxon>Pseudomonadota</taxon>
        <taxon>Alphaproteobacteria</taxon>
        <taxon>Rhodobacterales</taxon>
        <taxon>Paracoccaceae</taxon>
        <taxon>Paracoccus</taxon>
    </lineage>
</organism>
<dbReference type="Gene3D" id="1.20.58.600">
    <property type="match status" value="1"/>
</dbReference>
<protein>
    <recommendedName>
        <fullName evidence="3">Tryptophan 2,3-dioxygenase</fullName>
    </recommendedName>
</protein>
<dbReference type="RefSeq" id="WP_175496410.1">
    <property type="nucleotide sequence ID" value="NZ_FOJO01000010.1"/>
</dbReference>
<dbReference type="InterPro" id="IPR015029">
    <property type="entry name" value="PrnB"/>
</dbReference>
<dbReference type="Proteomes" id="UP000182312">
    <property type="component" value="Unassembled WGS sequence"/>
</dbReference>
<dbReference type="GO" id="GO:0020037">
    <property type="term" value="F:heme binding"/>
    <property type="evidence" value="ECO:0007669"/>
    <property type="project" value="InterPro"/>
</dbReference>
<proteinExistence type="predicted"/>